<evidence type="ECO:0000313" key="1">
    <source>
        <dbReference type="EMBL" id="KAK3065142.1"/>
    </source>
</evidence>
<dbReference type="Proteomes" id="UP001186974">
    <property type="component" value="Unassembled WGS sequence"/>
</dbReference>
<comment type="caution">
    <text evidence="1">The sequence shown here is derived from an EMBL/GenBank/DDBJ whole genome shotgun (WGS) entry which is preliminary data.</text>
</comment>
<proteinExistence type="predicted"/>
<dbReference type="EMBL" id="JAWDJW010006355">
    <property type="protein sequence ID" value="KAK3065142.1"/>
    <property type="molecule type" value="Genomic_DNA"/>
</dbReference>
<evidence type="ECO:0000313" key="2">
    <source>
        <dbReference type="Proteomes" id="UP001186974"/>
    </source>
</evidence>
<protein>
    <submittedName>
        <fullName evidence="1">Uncharacterized protein</fullName>
    </submittedName>
</protein>
<reference evidence="1" key="1">
    <citation type="submission" date="2024-09" db="EMBL/GenBank/DDBJ databases">
        <title>Black Yeasts Isolated from many extreme environments.</title>
        <authorList>
            <person name="Coleine C."/>
            <person name="Stajich J.E."/>
            <person name="Selbmann L."/>
        </authorList>
    </citation>
    <scope>NUCLEOTIDE SEQUENCE</scope>
    <source>
        <strain evidence="1">CCFEE 5737</strain>
    </source>
</reference>
<keyword evidence="2" id="KW-1185">Reference proteome</keyword>
<gene>
    <name evidence="1" type="ORF">LTS18_008294</name>
</gene>
<accession>A0ACC3DC99</accession>
<organism evidence="1 2">
    <name type="scientific">Coniosporium uncinatum</name>
    <dbReference type="NCBI Taxonomy" id="93489"/>
    <lineage>
        <taxon>Eukaryota</taxon>
        <taxon>Fungi</taxon>
        <taxon>Dikarya</taxon>
        <taxon>Ascomycota</taxon>
        <taxon>Pezizomycotina</taxon>
        <taxon>Dothideomycetes</taxon>
        <taxon>Dothideomycetes incertae sedis</taxon>
        <taxon>Coniosporium</taxon>
    </lineage>
</organism>
<name>A0ACC3DC99_9PEZI</name>
<sequence>MLRQSLKGLSIYSTIIFAFGQGADWSELSQYFFLPLLAARPIILLLLTVYACGRHGQWIFQHAASAATIGKVNMHTLIGASTLLGLSLTAVNMVLRHDETVMWHFDTIIGVLFIVTVGRYIDMLSRKRANDTFKGLYSILDETSTKRVPSFMLRAGDEIVIEPYTCIPCDGYVVSGSSQVNEALITGESMPKAKAVGDILLAGSRNGFSQMRAIINQDQRASFLSQLIRSVEDSVVSKVTAQKRIDVITQYFVSVVFMIGVAAAVHAIMSDPDRGSLATLNTAGERVMSILAAACPCALGLATPCAIMAGIDVSWRKGILMLEGGETMERIKDVTHVLMDKTGTLTRGTLSVGKVDVSEDWKDRGTTLAVLICAAEEEAISAHPLALAVFRKFLPLAGDSWQNYKSAGGVRDLDWIGGRGVRCKINSGDGVWRKVCIGNIASMLEENIEGVATRHEQVGNEGTADVLRPDARSTIDALKALGLEVSMLTGDNAAEACRISTQLGIAVTAACATPDVKLEHVRSLQQQGHKVMMIGDGMNDGPSLAAADVGIMIAHGRKCLSSGGSVLILRSHLNLLLTLLDIAKSTTRQISANIAWALAYNVIAVALATGLGNPVGLTITPYVTHPNDVVVEGANGSQTRGRYDDVGVFHVHYGPKSTTARATVAKT</sequence>